<organism evidence="2 3">
    <name type="scientific">Actinomadura livida</name>
    <dbReference type="NCBI Taxonomy" id="79909"/>
    <lineage>
        <taxon>Bacteria</taxon>
        <taxon>Bacillati</taxon>
        <taxon>Actinomycetota</taxon>
        <taxon>Actinomycetes</taxon>
        <taxon>Streptosporangiales</taxon>
        <taxon>Thermomonosporaceae</taxon>
        <taxon>Actinomadura</taxon>
    </lineage>
</organism>
<reference evidence="1" key="4">
    <citation type="submission" date="2023-12" db="EMBL/GenBank/DDBJ databases">
        <authorList>
            <person name="Sun Q."/>
            <person name="Inoue M."/>
        </authorList>
    </citation>
    <scope>NUCLEOTIDE SEQUENCE</scope>
    <source>
        <strain evidence="1">JCM 10667</strain>
    </source>
</reference>
<keyword evidence="4" id="KW-1185">Reference proteome</keyword>
<dbReference type="Proteomes" id="UP000549343">
    <property type="component" value="Unassembled WGS sequence"/>
</dbReference>
<reference evidence="4" key="2">
    <citation type="journal article" date="2019" name="Int. J. Syst. Evol. Microbiol.">
        <title>The Global Catalogue of Microorganisms (GCM) 10K type strain sequencing project: providing services to taxonomists for standard genome sequencing and annotation.</title>
        <authorList>
            <consortium name="The Broad Institute Genomics Platform"/>
            <consortium name="The Broad Institute Genome Sequencing Center for Infectious Disease"/>
            <person name="Wu L."/>
            <person name="Ma J."/>
        </authorList>
    </citation>
    <scope>NUCLEOTIDE SEQUENCE [LARGE SCALE GENOMIC DNA]</scope>
    <source>
        <strain evidence="4">JCM 10667</strain>
    </source>
</reference>
<gene>
    <name evidence="2" type="ORF">F4557_002042</name>
    <name evidence="1" type="ORF">GCM10009546_26200</name>
</gene>
<name>A0A7W7IAV3_9ACTN</name>
<evidence type="ECO:0000313" key="2">
    <source>
        <dbReference type="EMBL" id="MBB4773624.1"/>
    </source>
</evidence>
<reference evidence="1" key="1">
    <citation type="journal article" date="2014" name="Int. J. Syst. Evol. Microbiol.">
        <title>Complete genome of a new Firmicutes species belonging to the dominant human colonic microbiota ('Ruminococcus bicirculans') reveals two chromosomes and a selective capacity to utilize plant glucans.</title>
        <authorList>
            <consortium name="NISC Comparative Sequencing Program"/>
            <person name="Wegmann U."/>
            <person name="Louis P."/>
            <person name="Goesmann A."/>
            <person name="Henrissat B."/>
            <person name="Duncan S.H."/>
            <person name="Flint H.J."/>
        </authorList>
    </citation>
    <scope>NUCLEOTIDE SEQUENCE</scope>
    <source>
        <strain evidence="1">JCM 10667</strain>
    </source>
</reference>
<dbReference type="Proteomes" id="UP001501427">
    <property type="component" value="Unassembled WGS sequence"/>
</dbReference>
<evidence type="ECO:0000313" key="4">
    <source>
        <dbReference type="Proteomes" id="UP001501427"/>
    </source>
</evidence>
<dbReference type="RefSeq" id="WP_184881848.1">
    <property type="nucleotide sequence ID" value="NZ_BAAAHD010000023.1"/>
</dbReference>
<reference evidence="2 3" key="3">
    <citation type="submission" date="2020-08" db="EMBL/GenBank/DDBJ databases">
        <title>Sequencing the genomes of 1000 actinobacteria strains.</title>
        <authorList>
            <person name="Klenk H.-P."/>
        </authorList>
    </citation>
    <scope>NUCLEOTIDE SEQUENCE [LARGE SCALE GENOMIC DNA]</scope>
    <source>
        <strain evidence="2 3">DSM 44772</strain>
    </source>
</reference>
<evidence type="ECO:0000313" key="3">
    <source>
        <dbReference type="Proteomes" id="UP000549343"/>
    </source>
</evidence>
<dbReference type="AlphaFoldDB" id="A0A7W7IAV3"/>
<comment type="caution">
    <text evidence="2">The sequence shown here is derived from an EMBL/GenBank/DDBJ whole genome shotgun (WGS) entry which is preliminary data.</text>
</comment>
<evidence type="ECO:0000313" key="1">
    <source>
        <dbReference type="EMBL" id="GAA0562731.1"/>
    </source>
</evidence>
<protein>
    <submittedName>
        <fullName evidence="2">Uncharacterized protein</fullName>
    </submittedName>
</protein>
<dbReference type="EMBL" id="BAAAHD010000023">
    <property type="protein sequence ID" value="GAA0562731.1"/>
    <property type="molecule type" value="Genomic_DNA"/>
</dbReference>
<dbReference type="EMBL" id="JACHMV010000001">
    <property type="protein sequence ID" value="MBB4773624.1"/>
    <property type="molecule type" value="Genomic_DNA"/>
</dbReference>
<accession>A0A7W7IAV3</accession>
<sequence>MNLRLLVSILYPAEIAPHPNWTVHSVDPVAALGMLCLHHFSEYGELARKGAVPDPIKGSSEWTQDWKLVQAFGRSLFVETQPLGSSDLNSISQSEDFPVLGRAVAAVLASCAYSDMNDPEAALAVVEAFTGNTVMEQLDPLTKAVLHLQTGCRRADLDAYEDALSAYEDASVHLADLHTDQYESFELSEGSTTTSTDVLAFVKEGLADSAHLNIVNLRMKLGDDDAWTETVRRAVSRFWLTHDRGSLSSLSRWQSKEFDERIDSAARLGQRRIFSGGASFYKTLESNALAAEITGDWARAREARKVLGRDRFLQRPDANSFSYRKDGLALLLRSGDSKAVTRAVRLIRREGPLAALQELADDIFQHSSRQLGRSHLAIIRGASSLIPSEVVDSLIARVLQHGSNRIAIDAAGMYRLDDEAWSVVSALTPYVSDSGFIHSYLFDAVNESSDSLVLRRLADVASKMDWSVIDDQSREWWLEWAADNLAGDGAELSVSIAERLAITGDLRLADAIKEAMSTDAGSPLLAAGLVDIATRTSFSISDDARHSIRDLVLDAMRKKRNDAAHGSFSVGGIDVIYLATVFSHLCESHETWEEISSCLTDPLIPDSDKASSLEWVTTNLDKVPGEVRQRLVIHSGGLQRKPEHRNEFLDWKKSAAALRFRCRAGAIDSQEVYRAIDTLCSAPDNQSRLECARSLTLMAPIVSPEFVASVAMELARDASVVVRAASARYLPPLAFMVDEGMREVILSKIGELLAVDGVDIPLSVLLGLQSLDLDERETIVSRVSGARELLQEHPDVKIKKLWQEMHGSD</sequence>
<proteinExistence type="predicted"/>